<feature type="non-terminal residue" evidence="2">
    <location>
        <position position="1"/>
    </location>
</feature>
<evidence type="ECO:0000259" key="1">
    <source>
        <dbReference type="SMART" id="SM00909"/>
    </source>
</evidence>
<dbReference type="InterPro" id="IPR019606">
    <property type="entry name" value="GerMN"/>
</dbReference>
<name>X0ZSX6_9ZZZZ</name>
<reference evidence="2" key="1">
    <citation type="journal article" date="2014" name="Front. Microbiol.">
        <title>High frequency of phylogenetically diverse reductive dehalogenase-homologous genes in deep subseafloor sedimentary metagenomes.</title>
        <authorList>
            <person name="Kawai M."/>
            <person name="Futagami T."/>
            <person name="Toyoda A."/>
            <person name="Takaki Y."/>
            <person name="Nishi S."/>
            <person name="Hori S."/>
            <person name="Arai W."/>
            <person name="Tsubouchi T."/>
            <person name="Morono Y."/>
            <person name="Uchiyama I."/>
            <person name="Ito T."/>
            <person name="Fujiyama A."/>
            <person name="Inagaki F."/>
            <person name="Takami H."/>
        </authorList>
    </citation>
    <scope>NUCLEOTIDE SEQUENCE</scope>
    <source>
        <strain evidence="2">Expedition CK06-06</strain>
    </source>
</reference>
<accession>X0ZSX6</accession>
<organism evidence="2">
    <name type="scientific">marine sediment metagenome</name>
    <dbReference type="NCBI Taxonomy" id="412755"/>
    <lineage>
        <taxon>unclassified sequences</taxon>
        <taxon>metagenomes</taxon>
        <taxon>ecological metagenomes</taxon>
    </lineage>
</organism>
<dbReference type="Pfam" id="PF10646">
    <property type="entry name" value="Germane"/>
    <property type="match status" value="1"/>
</dbReference>
<comment type="caution">
    <text evidence="2">The sequence shown here is derived from an EMBL/GenBank/DDBJ whole genome shotgun (WGS) entry which is preliminary data.</text>
</comment>
<dbReference type="Gene3D" id="1.20.1270.370">
    <property type="match status" value="1"/>
</dbReference>
<sequence>NNIGNMKRFIENLNGKKISRREIENAVSLINRKRKLLKKYSRIFTKLPELISISSYFKVNSVKISESTATVDFSKEIITNFQEIPHSSTTEVLAIFSIVNTLTEFEEIKKVKITIEGKDSGQVDGLYIEDFWGHVGIYEEFTRNEDIIKSS</sequence>
<feature type="domain" description="GerMN" evidence="1">
    <location>
        <begin position="43"/>
        <end position="124"/>
    </location>
</feature>
<dbReference type="EMBL" id="BART01008996">
    <property type="protein sequence ID" value="GAG61127.1"/>
    <property type="molecule type" value="Genomic_DNA"/>
</dbReference>
<evidence type="ECO:0000313" key="2">
    <source>
        <dbReference type="EMBL" id="GAG61127.1"/>
    </source>
</evidence>
<dbReference type="AlphaFoldDB" id="X0ZSX6"/>
<protein>
    <recommendedName>
        <fullName evidence="1">GerMN domain-containing protein</fullName>
    </recommendedName>
</protein>
<gene>
    <name evidence="2" type="ORF">S01H4_20065</name>
</gene>
<dbReference type="SMART" id="SM00909">
    <property type="entry name" value="Germane"/>
    <property type="match status" value="1"/>
</dbReference>
<proteinExistence type="predicted"/>